<sequence>MQDTNNFTNKYPVITRAAWKPSELIADIAPALHIPSFVLVTHVRTEPLILTALTFSPVHVKTAGKDKPVKLMHDEFCDKEEILLHASTDVPGLGLGYKQLLLVNCYCQLKVLLIILLFSLFLVVIYDRCCDIMEGFQALLDRFFIVIHAPASLRTTQKTLGHSLV</sequence>
<name>A0ABY7GAS0_MYAAR</name>
<feature type="transmembrane region" description="Helical" evidence="1">
    <location>
        <begin position="109"/>
        <end position="126"/>
    </location>
</feature>
<dbReference type="EMBL" id="CP111028">
    <property type="protein sequence ID" value="WAR31498.1"/>
    <property type="molecule type" value="Genomic_DNA"/>
</dbReference>
<dbReference type="Proteomes" id="UP001164746">
    <property type="component" value="Chromosome 17"/>
</dbReference>
<keyword evidence="1" id="KW-1133">Transmembrane helix</keyword>
<keyword evidence="3" id="KW-1185">Reference proteome</keyword>
<keyword evidence="1" id="KW-0812">Transmembrane</keyword>
<proteinExistence type="predicted"/>
<evidence type="ECO:0000313" key="2">
    <source>
        <dbReference type="EMBL" id="WAR31498.1"/>
    </source>
</evidence>
<keyword evidence="1" id="KW-0472">Membrane</keyword>
<protein>
    <submittedName>
        <fullName evidence="2">Uncharacterized protein</fullName>
    </submittedName>
</protein>
<organism evidence="2 3">
    <name type="scientific">Mya arenaria</name>
    <name type="common">Soft-shell clam</name>
    <dbReference type="NCBI Taxonomy" id="6604"/>
    <lineage>
        <taxon>Eukaryota</taxon>
        <taxon>Metazoa</taxon>
        <taxon>Spiralia</taxon>
        <taxon>Lophotrochozoa</taxon>
        <taxon>Mollusca</taxon>
        <taxon>Bivalvia</taxon>
        <taxon>Autobranchia</taxon>
        <taxon>Heteroconchia</taxon>
        <taxon>Euheterodonta</taxon>
        <taxon>Imparidentia</taxon>
        <taxon>Neoheterodontei</taxon>
        <taxon>Myida</taxon>
        <taxon>Myoidea</taxon>
        <taxon>Myidae</taxon>
        <taxon>Mya</taxon>
    </lineage>
</organism>
<reference evidence="2" key="1">
    <citation type="submission" date="2022-11" db="EMBL/GenBank/DDBJ databases">
        <title>Centuries of genome instability and evolution in soft-shell clam transmissible cancer (bioRxiv).</title>
        <authorList>
            <person name="Hart S.F.M."/>
            <person name="Yonemitsu M.A."/>
            <person name="Giersch R.M."/>
            <person name="Beal B.F."/>
            <person name="Arriagada G."/>
            <person name="Davis B.W."/>
            <person name="Ostrander E.A."/>
            <person name="Goff S.P."/>
            <person name="Metzger M.J."/>
        </authorList>
    </citation>
    <scope>NUCLEOTIDE SEQUENCE</scope>
    <source>
        <strain evidence="2">MELC-2E11</strain>
        <tissue evidence="2">Siphon/mantle</tissue>
    </source>
</reference>
<accession>A0ABY7GAS0</accession>
<evidence type="ECO:0000313" key="3">
    <source>
        <dbReference type="Proteomes" id="UP001164746"/>
    </source>
</evidence>
<evidence type="ECO:0000256" key="1">
    <source>
        <dbReference type="SAM" id="Phobius"/>
    </source>
</evidence>
<gene>
    <name evidence="2" type="ORF">MAR_034040</name>
</gene>